<name>A0ABS9IZY3_9FLAO</name>
<dbReference type="PROSITE" id="PS50106">
    <property type="entry name" value="PDZ"/>
    <property type="match status" value="1"/>
</dbReference>
<dbReference type="PANTHER" id="PTHR32060:SF30">
    <property type="entry name" value="CARBOXY-TERMINAL PROCESSING PROTEASE CTPA"/>
    <property type="match status" value="1"/>
</dbReference>
<dbReference type="NCBIfam" id="TIGR00225">
    <property type="entry name" value="prc"/>
    <property type="match status" value="1"/>
</dbReference>
<dbReference type="Gene3D" id="3.90.226.10">
    <property type="entry name" value="2-enoyl-CoA Hydratase, Chain A, domain 1"/>
    <property type="match status" value="1"/>
</dbReference>
<dbReference type="Gene3D" id="3.30.750.44">
    <property type="match status" value="1"/>
</dbReference>
<dbReference type="InterPro" id="IPR036034">
    <property type="entry name" value="PDZ_sf"/>
</dbReference>
<evidence type="ECO:0000313" key="9">
    <source>
        <dbReference type="Proteomes" id="UP000829517"/>
    </source>
</evidence>
<dbReference type="RefSeq" id="WP_236957695.1">
    <property type="nucleotide sequence ID" value="NZ_JAETXX010000001.1"/>
</dbReference>
<evidence type="ECO:0000313" key="8">
    <source>
        <dbReference type="EMBL" id="MCF8713735.1"/>
    </source>
</evidence>
<dbReference type="Pfam" id="PF13180">
    <property type="entry name" value="PDZ_2"/>
    <property type="match status" value="1"/>
</dbReference>
<sequence length="547" mass="61674">MLKNKNYLWPIIIASVLAVGIFIGGKLNFNDSPELLFSTNSKKDKLNRLIDYIDYEYVDDVNTDSIVDVTVNNILDKLDPHSVYIPKEQVAKVAETMKGDFVGIGVNFYMYKDSLAVIRPVAGGPSIKAGILAGDRILMADNDTLYGKNISSEQVVNTLKGDNKTNVKLTVYRPSEDKILSFNIKRAEVPLKSVDAYYMIEDDFGYIKVNRFAESTYREFKSALDELQEKGITKLALDLRNNPGGYLSIAEEIADEFLEDDKLILFTKNKSGAIQKAFASRKGDFEDGEIYILINEKSASASEIVAGAIQDNDRGTIVGRRSFGKGLVQREMSLGDGSSVRLTVSRYYTPTGRSIQRSYENGTKDYYQQFYKRFENGELRSADSIKVADSLVFKTPKGKIVYGGGGIIPDVFVPLEGTQEEAWVNTMLDSGFMSFYTFEYLDTHRNKYKNISEDDFINTVVIDEEMVDEFMYYADDNGLNIDLNPYRENLKLYIKATLADQLYGENAHQQILKDSDLMLQALIHIDDVEEDAKENQIEATTTVEENN</sequence>
<gene>
    <name evidence="8" type="ORF">JM658_02755</name>
</gene>
<evidence type="ECO:0000256" key="1">
    <source>
        <dbReference type="ARBA" id="ARBA00009179"/>
    </source>
</evidence>
<dbReference type="Proteomes" id="UP000829517">
    <property type="component" value="Unassembled WGS sequence"/>
</dbReference>
<dbReference type="CDD" id="cd07560">
    <property type="entry name" value="Peptidase_S41_CPP"/>
    <property type="match status" value="1"/>
</dbReference>
<keyword evidence="6" id="KW-1133">Transmembrane helix</keyword>
<feature type="transmembrane region" description="Helical" evidence="6">
    <location>
        <begin position="7"/>
        <end position="25"/>
    </location>
</feature>
<evidence type="ECO:0000256" key="5">
    <source>
        <dbReference type="RuleBase" id="RU004404"/>
    </source>
</evidence>
<protein>
    <submittedName>
        <fullName evidence="8">PDZ domain-containing protein</fullName>
    </submittedName>
</protein>
<proteinExistence type="inferred from homology"/>
<evidence type="ECO:0000256" key="2">
    <source>
        <dbReference type="ARBA" id="ARBA00022670"/>
    </source>
</evidence>
<dbReference type="InterPro" id="IPR029045">
    <property type="entry name" value="ClpP/crotonase-like_dom_sf"/>
</dbReference>
<organism evidence="8 9">
    <name type="scientific">Joostella atrarenae</name>
    <dbReference type="NCBI Taxonomy" id="679257"/>
    <lineage>
        <taxon>Bacteria</taxon>
        <taxon>Pseudomonadati</taxon>
        <taxon>Bacteroidota</taxon>
        <taxon>Flavobacteriia</taxon>
        <taxon>Flavobacteriales</taxon>
        <taxon>Flavobacteriaceae</taxon>
        <taxon>Joostella</taxon>
    </lineage>
</organism>
<dbReference type="SUPFAM" id="SSF52096">
    <property type="entry name" value="ClpP/crotonase"/>
    <property type="match status" value="1"/>
</dbReference>
<keyword evidence="6" id="KW-0812">Transmembrane</keyword>
<comment type="similarity">
    <text evidence="1 5">Belongs to the peptidase S41A family.</text>
</comment>
<dbReference type="SUPFAM" id="SSF50156">
    <property type="entry name" value="PDZ domain-like"/>
    <property type="match status" value="1"/>
</dbReference>
<dbReference type="PANTHER" id="PTHR32060">
    <property type="entry name" value="TAIL-SPECIFIC PROTEASE"/>
    <property type="match status" value="1"/>
</dbReference>
<evidence type="ECO:0000256" key="3">
    <source>
        <dbReference type="ARBA" id="ARBA00022801"/>
    </source>
</evidence>
<dbReference type="Gene3D" id="2.30.42.10">
    <property type="match status" value="1"/>
</dbReference>
<keyword evidence="9" id="KW-1185">Reference proteome</keyword>
<dbReference type="SMART" id="SM00245">
    <property type="entry name" value="TSPc"/>
    <property type="match status" value="1"/>
</dbReference>
<keyword evidence="3 5" id="KW-0378">Hydrolase</keyword>
<dbReference type="Pfam" id="PF03572">
    <property type="entry name" value="Peptidase_S41"/>
    <property type="match status" value="1"/>
</dbReference>
<accession>A0ABS9IZY3</accession>
<keyword evidence="2 5" id="KW-0645">Protease</keyword>
<dbReference type="InterPro" id="IPR004447">
    <property type="entry name" value="Peptidase_S41A"/>
</dbReference>
<keyword evidence="4 5" id="KW-0720">Serine protease</keyword>
<dbReference type="EMBL" id="JAETXX010000001">
    <property type="protein sequence ID" value="MCF8713735.1"/>
    <property type="molecule type" value="Genomic_DNA"/>
</dbReference>
<feature type="domain" description="PDZ" evidence="7">
    <location>
        <begin position="90"/>
        <end position="160"/>
    </location>
</feature>
<evidence type="ECO:0000259" key="7">
    <source>
        <dbReference type="PROSITE" id="PS50106"/>
    </source>
</evidence>
<dbReference type="SMART" id="SM00228">
    <property type="entry name" value="PDZ"/>
    <property type="match status" value="1"/>
</dbReference>
<dbReference type="InterPro" id="IPR001478">
    <property type="entry name" value="PDZ"/>
</dbReference>
<keyword evidence="6" id="KW-0472">Membrane</keyword>
<evidence type="ECO:0000256" key="6">
    <source>
        <dbReference type="SAM" id="Phobius"/>
    </source>
</evidence>
<dbReference type="CDD" id="cd06782">
    <property type="entry name" value="cpPDZ_CPP-like"/>
    <property type="match status" value="1"/>
</dbReference>
<evidence type="ECO:0000256" key="4">
    <source>
        <dbReference type="ARBA" id="ARBA00022825"/>
    </source>
</evidence>
<dbReference type="InterPro" id="IPR005151">
    <property type="entry name" value="Tail-specific_protease"/>
</dbReference>
<reference evidence="8 9" key="1">
    <citation type="submission" date="2021-01" db="EMBL/GenBank/DDBJ databases">
        <title>Genome sequencing of Joostella atrarenae M1-2 (= KCTC 23194).</title>
        <authorList>
            <person name="Zakaria M.R."/>
            <person name="Lam M.Q."/>
            <person name="Chong C.S."/>
        </authorList>
    </citation>
    <scope>NUCLEOTIDE SEQUENCE [LARGE SCALE GENOMIC DNA]</scope>
    <source>
        <strain evidence="8 9">M1-2</strain>
    </source>
</reference>
<comment type="caution">
    <text evidence="8">The sequence shown here is derived from an EMBL/GenBank/DDBJ whole genome shotgun (WGS) entry which is preliminary data.</text>
</comment>